<dbReference type="SMART" id="SM00326">
    <property type="entry name" value="SH3"/>
    <property type="match status" value="1"/>
</dbReference>
<accession>A0A3B1IXZ2</accession>
<dbReference type="AlphaFoldDB" id="A0A3B1IXZ2"/>
<name>A0A3B1IXZ2_ASTMX</name>
<evidence type="ECO:0000256" key="12">
    <source>
        <dbReference type="ARBA" id="ARBA00004544"/>
    </source>
</evidence>
<feature type="compositionally biased region" description="Polar residues" evidence="30">
    <location>
        <begin position="346"/>
        <end position="359"/>
    </location>
</feature>
<evidence type="ECO:0000256" key="9">
    <source>
        <dbReference type="ARBA" id="ARBA00004484"/>
    </source>
</evidence>
<evidence type="ECO:0000256" key="28">
    <source>
        <dbReference type="ARBA" id="ARBA00034105"/>
    </source>
</evidence>
<evidence type="ECO:0000256" key="19">
    <source>
        <dbReference type="ARBA" id="ARBA00022949"/>
    </source>
</evidence>
<dbReference type="SMART" id="SM00102">
    <property type="entry name" value="ADF"/>
    <property type="match status" value="1"/>
</dbReference>
<keyword evidence="27" id="KW-0968">Cytoplasmic vesicle</keyword>
<dbReference type="InterPro" id="IPR001452">
    <property type="entry name" value="SH3_domain"/>
</dbReference>
<keyword evidence="15" id="KW-0813">Transport</keyword>
<evidence type="ECO:0000256" key="25">
    <source>
        <dbReference type="ARBA" id="ARBA00023212"/>
    </source>
</evidence>
<dbReference type="CDD" id="cd11960">
    <property type="entry name" value="SH3_Abp1_eu"/>
    <property type="match status" value="1"/>
</dbReference>
<keyword evidence="23" id="KW-0472">Membrane</keyword>
<feature type="region of interest" description="Disordered" evidence="30">
    <location>
        <begin position="243"/>
        <end position="400"/>
    </location>
</feature>
<dbReference type="PRINTS" id="PR00452">
    <property type="entry name" value="SH3DOMAIN"/>
</dbReference>
<dbReference type="GO" id="GO:0030665">
    <property type="term" value="C:clathrin-coated vesicle membrane"/>
    <property type="evidence" value="ECO:0007669"/>
    <property type="project" value="UniProtKB-SubCell"/>
</dbReference>
<evidence type="ECO:0000256" key="15">
    <source>
        <dbReference type="ARBA" id="ARBA00022448"/>
    </source>
</evidence>
<evidence type="ECO:0000256" key="13">
    <source>
        <dbReference type="ARBA" id="ARBA00011039"/>
    </source>
</evidence>
<dbReference type="Pfam" id="PF00241">
    <property type="entry name" value="Cofilin_ADF"/>
    <property type="match status" value="1"/>
</dbReference>
<dbReference type="GO" id="GO:0005769">
    <property type="term" value="C:early endosome"/>
    <property type="evidence" value="ECO:0007669"/>
    <property type="project" value="UniProtKB-SubCell"/>
</dbReference>
<evidence type="ECO:0000256" key="22">
    <source>
        <dbReference type="ARBA" id="ARBA00023054"/>
    </source>
</evidence>
<keyword evidence="26" id="KW-0966">Cell projection</keyword>
<dbReference type="GO" id="GO:0030864">
    <property type="term" value="C:cortical actin cytoskeleton"/>
    <property type="evidence" value="ECO:0007669"/>
    <property type="project" value="TreeGrafter"/>
</dbReference>
<keyword evidence="19" id="KW-0965">Cell junction</keyword>
<evidence type="ECO:0000256" key="16">
    <source>
        <dbReference type="ARBA" id="ARBA00022475"/>
    </source>
</evidence>
<keyword evidence="17" id="KW-0963">Cytoplasm</keyword>
<reference evidence="33" key="4">
    <citation type="submission" date="2025-09" db="UniProtKB">
        <authorList>
            <consortium name="Ensembl"/>
        </authorList>
    </citation>
    <scope>IDENTIFICATION</scope>
</reference>
<dbReference type="InterPro" id="IPR002108">
    <property type="entry name" value="ADF-H"/>
</dbReference>
<dbReference type="PROSITE" id="PS51263">
    <property type="entry name" value="ADF_H"/>
    <property type="match status" value="1"/>
</dbReference>
<dbReference type="InterPro" id="IPR036028">
    <property type="entry name" value="SH3-like_dom_sf"/>
</dbReference>
<feature type="domain" description="ADF-H" evidence="32">
    <location>
        <begin position="2"/>
        <end position="133"/>
    </location>
</feature>
<dbReference type="Pfam" id="PF14604">
    <property type="entry name" value="SH3_9"/>
    <property type="match status" value="1"/>
</dbReference>
<evidence type="ECO:0000256" key="7">
    <source>
        <dbReference type="ARBA" id="ARBA00004413"/>
    </source>
</evidence>
<dbReference type="GO" id="GO:0005884">
    <property type="term" value="C:actin filament"/>
    <property type="evidence" value="ECO:0007669"/>
    <property type="project" value="TreeGrafter"/>
</dbReference>
<evidence type="ECO:0000256" key="18">
    <source>
        <dbReference type="ARBA" id="ARBA00022753"/>
    </source>
</evidence>
<proteinExistence type="inferred from homology"/>
<feature type="region of interest" description="Disordered" evidence="30">
    <location>
        <begin position="192"/>
        <end position="212"/>
    </location>
</feature>
<dbReference type="CDD" id="cd11281">
    <property type="entry name" value="ADF_drebrin_like"/>
    <property type="match status" value="1"/>
</dbReference>
<keyword evidence="21" id="KW-0333">Golgi apparatus</keyword>
<keyword evidence="24" id="KW-0009">Actin-binding</keyword>
<comment type="similarity">
    <text evidence="13">Belongs to the ABP1 family.</text>
</comment>
<dbReference type="Proteomes" id="UP000018467">
    <property type="component" value="Unassembled WGS sequence"/>
</dbReference>
<dbReference type="GO" id="GO:0030425">
    <property type="term" value="C:dendrite"/>
    <property type="evidence" value="ECO:0007669"/>
    <property type="project" value="UniProtKB-SubCell"/>
</dbReference>
<dbReference type="PANTHER" id="PTHR10829">
    <property type="entry name" value="CORTACTIN AND DREBRIN"/>
    <property type="match status" value="1"/>
</dbReference>
<evidence type="ECO:0000256" key="5">
    <source>
        <dbReference type="ARBA" id="ARBA00004279"/>
    </source>
</evidence>
<dbReference type="PROSITE" id="PS50002">
    <property type="entry name" value="SH3"/>
    <property type="match status" value="1"/>
</dbReference>
<feature type="compositionally biased region" description="Polar residues" evidence="30">
    <location>
        <begin position="321"/>
        <end position="339"/>
    </location>
</feature>
<dbReference type="Gene3D" id="2.30.30.40">
    <property type="entry name" value="SH3 Domains"/>
    <property type="match status" value="1"/>
</dbReference>
<dbReference type="SUPFAM" id="SSF50044">
    <property type="entry name" value="SH3-domain"/>
    <property type="match status" value="1"/>
</dbReference>
<keyword evidence="20" id="KW-0770">Synapse</keyword>
<protein>
    <submittedName>
        <fullName evidence="33">Drebrin-like a</fullName>
    </submittedName>
</protein>
<evidence type="ECO:0000256" key="27">
    <source>
        <dbReference type="ARBA" id="ARBA00023329"/>
    </source>
</evidence>
<reference evidence="34" key="1">
    <citation type="submission" date="2013-03" db="EMBL/GenBank/DDBJ databases">
        <authorList>
            <person name="Jeffery W."/>
            <person name="Warren W."/>
            <person name="Wilson R.K."/>
        </authorList>
    </citation>
    <scope>NUCLEOTIDE SEQUENCE</scope>
    <source>
        <strain evidence="34">female</strain>
    </source>
</reference>
<dbReference type="GO" id="GO:0098974">
    <property type="term" value="P:postsynaptic actin cytoskeleton organization"/>
    <property type="evidence" value="ECO:0007669"/>
    <property type="project" value="TreeGrafter"/>
</dbReference>
<keyword evidence="14 29" id="KW-0728">SH3 domain</keyword>
<dbReference type="Ensembl" id="ENSAMXT00000052843.1">
    <property type="protein sequence ID" value="ENSAMXP00000034962.1"/>
    <property type="gene ID" value="ENSAMXG00000030757.1"/>
</dbReference>
<keyword evidence="25" id="KW-0206">Cytoskeleton</keyword>
<dbReference type="GO" id="GO:0002102">
    <property type="term" value="C:podosome"/>
    <property type="evidence" value="ECO:0007669"/>
    <property type="project" value="UniProtKB-SubCell"/>
</dbReference>
<reference evidence="33" key="3">
    <citation type="submission" date="2025-08" db="UniProtKB">
        <authorList>
            <consortium name="Ensembl"/>
        </authorList>
    </citation>
    <scope>IDENTIFICATION</scope>
</reference>
<dbReference type="GO" id="GO:0005829">
    <property type="term" value="C:cytosol"/>
    <property type="evidence" value="ECO:0007669"/>
    <property type="project" value="UniProtKB-SubCell"/>
</dbReference>
<evidence type="ECO:0000256" key="30">
    <source>
        <dbReference type="SAM" id="MobiDB-lite"/>
    </source>
</evidence>
<keyword evidence="34" id="KW-1185">Reference proteome</keyword>
<dbReference type="SUPFAM" id="SSF55753">
    <property type="entry name" value="Actin depolymerizing proteins"/>
    <property type="match status" value="1"/>
</dbReference>
<evidence type="ECO:0000256" key="3">
    <source>
        <dbReference type="ARBA" id="ARBA00004245"/>
    </source>
</evidence>
<dbReference type="InterPro" id="IPR029006">
    <property type="entry name" value="ADF-H/Gelsolin-like_dom_sf"/>
</dbReference>
<evidence type="ECO:0000256" key="17">
    <source>
        <dbReference type="ARBA" id="ARBA00022490"/>
    </source>
</evidence>
<evidence type="ECO:0000256" key="20">
    <source>
        <dbReference type="ARBA" id="ARBA00023018"/>
    </source>
</evidence>
<evidence type="ECO:0000256" key="24">
    <source>
        <dbReference type="ARBA" id="ARBA00023203"/>
    </source>
</evidence>
<dbReference type="Bgee" id="ENSAMXG00000030757">
    <property type="expression patterns" value="Expressed in embryo and 4 other cell types or tissues"/>
</dbReference>
<sequence>MAVNLSKNGDSLSVAYKEVVDKNIDTDWVLFTYEGNTNDIQVAGKGDGGLEEMVQEFNSGKVMYGFCRVLDSSSGVSKFVLINWTGEGVKGLRKGICANHVQTMAGFLRGAHVTVNARSEDDVEPNVIRDKVSKATGVNYSIHEESVSNSSQSRPLGPVGSVYKKISAVEEIKGINKDQFWEQAESEERRRRLQERERAAGEQKRLEEERKQKEAQELAERERRERERHREIEQQRLYERRLEEAVPEQRREQEEQEQPTNQKKGIRNAKSVKTANEAAAIISQRTVNPRELFQQKERNSEKFSNGAPNPIRGPGRLKSPFFTQQSNNSNKPTLKTSHYSPPPAQSVPTQPAPAQSASYQPVPIESAPVFPQQNPEPFADDPFITEQTEESDEEWQDSDDEDLYGVEDENLYETIPSEQQQEEWPAGSEGQGVSVRVLYDYQAEDESEISINPGDIITEVEMLDQDWWRGCGADGCYGMFPANYVELI</sequence>
<evidence type="ECO:0000259" key="32">
    <source>
        <dbReference type="PROSITE" id="PS51263"/>
    </source>
</evidence>
<dbReference type="FunFam" id="2.30.30.40:FF:000046">
    <property type="entry name" value="Drebrin-like protein isoform B"/>
    <property type="match status" value="1"/>
</dbReference>
<dbReference type="Gene3D" id="3.40.20.10">
    <property type="entry name" value="Severin"/>
    <property type="match status" value="1"/>
</dbReference>
<feature type="domain" description="SH3" evidence="31">
    <location>
        <begin position="430"/>
        <end position="488"/>
    </location>
</feature>
<dbReference type="GO" id="GO:0030027">
    <property type="term" value="C:lamellipodium"/>
    <property type="evidence" value="ECO:0007669"/>
    <property type="project" value="UniProtKB-SubCell"/>
</dbReference>
<organism evidence="33 34">
    <name type="scientific">Astyanax mexicanus</name>
    <name type="common">Blind cave fish</name>
    <name type="synonym">Astyanax fasciatus mexicanus</name>
    <dbReference type="NCBI Taxonomy" id="7994"/>
    <lineage>
        <taxon>Eukaryota</taxon>
        <taxon>Metazoa</taxon>
        <taxon>Chordata</taxon>
        <taxon>Craniata</taxon>
        <taxon>Vertebrata</taxon>
        <taxon>Euteleostomi</taxon>
        <taxon>Actinopterygii</taxon>
        <taxon>Neopterygii</taxon>
        <taxon>Teleostei</taxon>
        <taxon>Ostariophysi</taxon>
        <taxon>Characiformes</taxon>
        <taxon>Characoidei</taxon>
        <taxon>Acestrorhamphidae</taxon>
        <taxon>Acestrorhamphinae</taxon>
        <taxon>Astyanax</taxon>
    </lineage>
</organism>
<dbReference type="GO" id="GO:0043204">
    <property type="term" value="C:perikaryon"/>
    <property type="evidence" value="ECO:0007669"/>
    <property type="project" value="UniProtKB-SubCell"/>
</dbReference>
<dbReference type="GO" id="GO:0045773">
    <property type="term" value="P:positive regulation of axon extension"/>
    <property type="evidence" value="ECO:0007669"/>
    <property type="project" value="TreeGrafter"/>
</dbReference>
<evidence type="ECO:0000256" key="23">
    <source>
        <dbReference type="ARBA" id="ARBA00023136"/>
    </source>
</evidence>
<dbReference type="GO" id="GO:0051015">
    <property type="term" value="F:actin filament binding"/>
    <property type="evidence" value="ECO:0007669"/>
    <property type="project" value="TreeGrafter"/>
</dbReference>
<evidence type="ECO:0000256" key="2">
    <source>
        <dbReference type="ARBA" id="ARBA00004188"/>
    </source>
</evidence>
<evidence type="ECO:0000313" key="33">
    <source>
        <dbReference type="Ensembl" id="ENSAMXP00000034962.1"/>
    </source>
</evidence>
<evidence type="ECO:0000313" key="34">
    <source>
        <dbReference type="Proteomes" id="UP000018467"/>
    </source>
</evidence>
<evidence type="ECO:0000256" key="26">
    <source>
        <dbReference type="ARBA" id="ARBA00023273"/>
    </source>
</evidence>
<keyword evidence="16" id="KW-1003">Cell membrane</keyword>
<dbReference type="PANTHER" id="PTHR10829:SF12">
    <property type="entry name" value="DREBRIN-LIKE PROTEIN"/>
    <property type="match status" value="1"/>
</dbReference>
<evidence type="ECO:0000256" key="21">
    <source>
        <dbReference type="ARBA" id="ARBA00023034"/>
    </source>
</evidence>
<dbReference type="GO" id="GO:0001726">
    <property type="term" value="C:ruffle"/>
    <property type="evidence" value="ECO:0007669"/>
    <property type="project" value="UniProtKB-SubCell"/>
</dbReference>
<evidence type="ECO:0000256" key="10">
    <source>
        <dbReference type="ARBA" id="ARBA00004510"/>
    </source>
</evidence>
<dbReference type="GO" id="GO:0045211">
    <property type="term" value="C:postsynaptic membrane"/>
    <property type="evidence" value="ECO:0007669"/>
    <property type="project" value="TreeGrafter"/>
</dbReference>
<evidence type="ECO:0000256" key="11">
    <source>
        <dbReference type="ARBA" id="ARBA00004514"/>
    </source>
</evidence>
<evidence type="ECO:0000256" key="6">
    <source>
        <dbReference type="ARBA" id="ARBA00004412"/>
    </source>
</evidence>
<dbReference type="InterPro" id="IPR035717">
    <property type="entry name" value="Drebrin-like_SH3"/>
</dbReference>
<dbReference type="GO" id="GO:0014069">
    <property type="term" value="C:postsynaptic density"/>
    <property type="evidence" value="ECO:0007669"/>
    <property type="project" value="UniProtKB-SubCell"/>
</dbReference>
<dbReference type="GO" id="GO:0030833">
    <property type="term" value="P:regulation of actin filament polymerization"/>
    <property type="evidence" value="ECO:0007669"/>
    <property type="project" value="TreeGrafter"/>
</dbReference>
<evidence type="ECO:0000256" key="14">
    <source>
        <dbReference type="ARBA" id="ARBA00022443"/>
    </source>
</evidence>
<evidence type="ECO:0000256" key="29">
    <source>
        <dbReference type="PROSITE-ProRule" id="PRU00192"/>
    </source>
</evidence>
<dbReference type="GO" id="GO:0048812">
    <property type="term" value="P:neuron projection morphogenesis"/>
    <property type="evidence" value="ECO:0007669"/>
    <property type="project" value="TreeGrafter"/>
</dbReference>
<reference evidence="34" key="2">
    <citation type="journal article" date="2014" name="Nat. Commun.">
        <title>The cavefish genome reveals candidate genes for eye loss.</title>
        <authorList>
            <person name="McGaugh S.E."/>
            <person name="Gross J.B."/>
            <person name="Aken B."/>
            <person name="Blin M."/>
            <person name="Borowsky R."/>
            <person name="Chalopin D."/>
            <person name="Hinaux H."/>
            <person name="Jeffery W.R."/>
            <person name="Keene A."/>
            <person name="Ma L."/>
            <person name="Minx P."/>
            <person name="Murphy D."/>
            <person name="O'Quin K.E."/>
            <person name="Retaux S."/>
            <person name="Rohner N."/>
            <person name="Searle S.M."/>
            <person name="Stahl B.A."/>
            <person name="Tabin C."/>
            <person name="Volff J.N."/>
            <person name="Yoshizawa M."/>
            <person name="Warren W.C."/>
        </authorList>
    </citation>
    <scope>NUCLEOTIDE SEQUENCE [LARGE SCALE GENOMIC DNA]</scope>
    <source>
        <strain evidence="34">female</strain>
    </source>
</reference>
<evidence type="ECO:0000256" key="8">
    <source>
        <dbReference type="ARBA" id="ARBA00004466"/>
    </source>
</evidence>
<dbReference type="STRING" id="7994.ENSAMXP00000034962"/>
<comment type="subcellular location">
    <subcellularLocation>
        <location evidence="7">Cell membrane</location>
        <topology evidence="7">Peripheral membrane protein</topology>
        <orientation evidence="7">Cytoplasmic side</orientation>
    </subcellularLocation>
    <subcellularLocation>
        <location evidence="5">Cell projection</location>
        <location evidence="5">Dendrite</location>
    </subcellularLocation>
    <subcellularLocation>
        <location evidence="10">Cell projection</location>
        <location evidence="10">Lamellipodium</location>
    </subcellularLocation>
    <subcellularLocation>
        <location evidence="2">Cell projection</location>
        <location evidence="2">Podosome</location>
    </subcellularLocation>
    <subcellularLocation>
        <location evidence="8">Cell projection</location>
        <location evidence="8">Ruffle</location>
    </subcellularLocation>
    <subcellularLocation>
        <location evidence="12">Cytoplasm</location>
        <location evidence="12">Cell cortex</location>
    </subcellularLocation>
    <subcellularLocation>
        <location evidence="3">Cytoplasm</location>
        <location evidence="3">Cytoskeleton</location>
    </subcellularLocation>
    <subcellularLocation>
        <location evidence="11">Cytoplasm</location>
        <location evidence="11">Cytosol</location>
    </subcellularLocation>
    <subcellularLocation>
        <location evidence="1">Cytoplasmic vesicle</location>
        <location evidence="1">Clathrin-coated vesicle membrane</location>
        <topology evidence="1">Peripheral membrane protein</topology>
        <orientation evidence="1">Cytoplasmic side</orientation>
    </subcellularLocation>
    <subcellularLocation>
        <location evidence="6">Early endosome</location>
    </subcellularLocation>
    <subcellularLocation>
        <location evidence="4">Golgi apparatus membrane</location>
        <topology evidence="4">Peripheral membrane protein</topology>
        <orientation evidence="4">Cytoplasmic side</orientation>
    </subcellularLocation>
    <subcellularLocation>
        <location evidence="9">Perikaryon</location>
    </subcellularLocation>
    <subcellularLocation>
        <location evidence="28">Postsynaptic density</location>
    </subcellularLocation>
</comment>
<keyword evidence="22" id="KW-0175">Coiled coil</keyword>
<evidence type="ECO:0000256" key="4">
    <source>
        <dbReference type="ARBA" id="ARBA00004255"/>
    </source>
</evidence>
<evidence type="ECO:0000256" key="1">
    <source>
        <dbReference type="ARBA" id="ARBA00004145"/>
    </source>
</evidence>
<keyword evidence="18" id="KW-0967">Endosome</keyword>
<dbReference type="GeneTree" id="ENSGT00940000156732"/>
<dbReference type="GO" id="GO:0061003">
    <property type="term" value="P:positive regulation of dendritic spine morphogenesis"/>
    <property type="evidence" value="ECO:0007669"/>
    <property type="project" value="TreeGrafter"/>
</dbReference>
<dbReference type="FunFam" id="3.40.20.10:FF:000011">
    <property type="entry name" value="Drebrin-like protein B"/>
    <property type="match status" value="1"/>
</dbReference>
<evidence type="ECO:0000259" key="31">
    <source>
        <dbReference type="PROSITE" id="PS50002"/>
    </source>
</evidence>
<dbReference type="InParanoid" id="A0A3B1IXZ2"/>
<feature type="compositionally biased region" description="Acidic residues" evidence="30">
    <location>
        <begin position="387"/>
        <end position="400"/>
    </location>
</feature>
<feature type="compositionally biased region" description="Basic and acidic residues" evidence="30">
    <location>
        <begin position="243"/>
        <end position="253"/>
    </location>
</feature>
<dbReference type="GO" id="GO:0030427">
    <property type="term" value="C:site of polarized growth"/>
    <property type="evidence" value="ECO:0007669"/>
    <property type="project" value="TreeGrafter"/>
</dbReference>
<dbReference type="GO" id="GO:0000139">
    <property type="term" value="C:Golgi membrane"/>
    <property type="evidence" value="ECO:0007669"/>
    <property type="project" value="UniProtKB-SubCell"/>
</dbReference>